<dbReference type="SUPFAM" id="SSF161111">
    <property type="entry name" value="Cation efflux protein transmembrane domain-like"/>
    <property type="match status" value="1"/>
</dbReference>
<proteinExistence type="predicted"/>
<organism evidence="7 8">
    <name type="scientific">Caulobacter segnis</name>
    <dbReference type="NCBI Taxonomy" id="88688"/>
    <lineage>
        <taxon>Bacteria</taxon>
        <taxon>Pseudomonadati</taxon>
        <taxon>Pseudomonadota</taxon>
        <taxon>Alphaproteobacteria</taxon>
        <taxon>Caulobacterales</taxon>
        <taxon>Caulobacteraceae</taxon>
        <taxon>Caulobacter</taxon>
    </lineage>
</organism>
<evidence type="ECO:0000256" key="4">
    <source>
        <dbReference type="ARBA" id="ARBA00023136"/>
    </source>
</evidence>
<dbReference type="InterPro" id="IPR027469">
    <property type="entry name" value="Cation_efflux_TMD_sf"/>
</dbReference>
<evidence type="ECO:0000259" key="6">
    <source>
        <dbReference type="Pfam" id="PF01545"/>
    </source>
</evidence>
<sequence>MTLSPSFWSAVRLVALLNLAYFAVEMTVALRIGSVSLLADSADFFEDAAVNFLILAALGWSATRRAKVGHALAAILLAPAVAFLWTLWRKIGDPTPPEALSLSVTGLGAMAINLFCAFTLVRHRGAAGSLSKAAFLSARNDVLANIGIVGAGLLTAATRSVWPDIVVGLAIAVMNLDAAREVWDAAREEAKDAHS</sequence>
<keyword evidence="2 5" id="KW-0812">Transmembrane</keyword>
<feature type="transmembrane region" description="Helical" evidence="5">
    <location>
        <begin position="100"/>
        <end position="121"/>
    </location>
</feature>
<feature type="domain" description="Cation efflux protein transmembrane" evidence="6">
    <location>
        <begin position="13"/>
        <end position="181"/>
    </location>
</feature>
<evidence type="ECO:0000313" key="8">
    <source>
        <dbReference type="Proteomes" id="UP001057520"/>
    </source>
</evidence>
<comment type="subcellular location">
    <subcellularLocation>
        <location evidence="1">Membrane</location>
        <topology evidence="1">Multi-pass membrane protein</topology>
    </subcellularLocation>
</comment>
<keyword evidence="4 5" id="KW-0472">Membrane</keyword>
<gene>
    <name evidence="7" type="ORF">MZV50_18885</name>
</gene>
<dbReference type="Gene3D" id="1.20.1510.10">
    <property type="entry name" value="Cation efflux protein transmembrane domain"/>
    <property type="match status" value="1"/>
</dbReference>
<evidence type="ECO:0000256" key="2">
    <source>
        <dbReference type="ARBA" id="ARBA00022692"/>
    </source>
</evidence>
<dbReference type="EMBL" id="CP096040">
    <property type="protein sequence ID" value="USQ94630.1"/>
    <property type="molecule type" value="Genomic_DNA"/>
</dbReference>
<keyword evidence="3 5" id="KW-1133">Transmembrane helix</keyword>
<evidence type="ECO:0000256" key="3">
    <source>
        <dbReference type="ARBA" id="ARBA00022989"/>
    </source>
</evidence>
<name>A0ABY4ZQ10_9CAUL</name>
<reference evidence="7 8" key="1">
    <citation type="submission" date="2022-04" db="EMBL/GenBank/DDBJ databases">
        <title>Genome sequence of soybean root-associated Caulobacter segnis RL271.</title>
        <authorList>
            <person name="Longley R."/>
            <person name="Bonito G."/>
            <person name="Trigodet F."/>
            <person name="Crosson S."/>
            <person name="Fiebig A."/>
        </authorList>
    </citation>
    <scope>NUCLEOTIDE SEQUENCE [LARGE SCALE GENOMIC DNA]</scope>
    <source>
        <strain evidence="7 8">RL271</strain>
    </source>
</reference>
<keyword evidence="8" id="KW-1185">Reference proteome</keyword>
<accession>A0ABY4ZQ10</accession>
<dbReference type="Proteomes" id="UP001057520">
    <property type="component" value="Chromosome"/>
</dbReference>
<dbReference type="InterPro" id="IPR058533">
    <property type="entry name" value="Cation_efflux_TM"/>
</dbReference>
<feature type="transmembrane region" description="Helical" evidence="5">
    <location>
        <begin position="7"/>
        <end position="24"/>
    </location>
</feature>
<protein>
    <submittedName>
        <fullName evidence="7">Cation transporter</fullName>
    </submittedName>
</protein>
<feature type="transmembrane region" description="Helical" evidence="5">
    <location>
        <begin position="68"/>
        <end position="88"/>
    </location>
</feature>
<feature type="transmembrane region" description="Helical" evidence="5">
    <location>
        <begin position="44"/>
        <end position="61"/>
    </location>
</feature>
<evidence type="ECO:0000256" key="5">
    <source>
        <dbReference type="SAM" id="Phobius"/>
    </source>
</evidence>
<feature type="transmembrane region" description="Helical" evidence="5">
    <location>
        <begin position="142"/>
        <end position="162"/>
    </location>
</feature>
<evidence type="ECO:0000256" key="1">
    <source>
        <dbReference type="ARBA" id="ARBA00004141"/>
    </source>
</evidence>
<evidence type="ECO:0000313" key="7">
    <source>
        <dbReference type="EMBL" id="USQ94630.1"/>
    </source>
</evidence>
<dbReference type="Pfam" id="PF01545">
    <property type="entry name" value="Cation_efflux"/>
    <property type="match status" value="1"/>
</dbReference>